<feature type="transmembrane region" description="Helical" evidence="2">
    <location>
        <begin position="32"/>
        <end position="53"/>
    </location>
</feature>
<feature type="compositionally biased region" description="Acidic residues" evidence="1">
    <location>
        <begin position="111"/>
        <end position="124"/>
    </location>
</feature>
<evidence type="ECO:0000313" key="4">
    <source>
        <dbReference type="Proteomes" id="UP000234331"/>
    </source>
</evidence>
<keyword evidence="2" id="KW-0472">Membrane</keyword>
<reference evidence="3 4" key="1">
    <citation type="submission" date="2017-06" db="EMBL/GenBank/DDBJ databases">
        <authorList>
            <person name="Kim H.J."/>
            <person name="Triplett B.A."/>
        </authorList>
    </citation>
    <scope>NUCLEOTIDE SEQUENCE [LARGE SCALE GENOMIC DNA]</scope>
    <source>
        <strain evidence="3">FRACA_ARgP5</strain>
    </source>
</reference>
<dbReference type="RefSeq" id="WP_207770330.1">
    <property type="nucleotide sequence ID" value="NZ_FZMO01000189.1"/>
</dbReference>
<gene>
    <name evidence="3" type="ORF">FRACA_2690008</name>
</gene>
<organism evidence="3 4">
    <name type="scientific">Frankia canadensis</name>
    <dbReference type="NCBI Taxonomy" id="1836972"/>
    <lineage>
        <taxon>Bacteria</taxon>
        <taxon>Bacillati</taxon>
        <taxon>Actinomycetota</taxon>
        <taxon>Actinomycetes</taxon>
        <taxon>Frankiales</taxon>
        <taxon>Frankiaceae</taxon>
        <taxon>Frankia</taxon>
    </lineage>
</organism>
<protein>
    <submittedName>
        <fullName evidence="3">Uncharacterized protein</fullName>
    </submittedName>
</protein>
<proteinExistence type="predicted"/>
<feature type="region of interest" description="Disordered" evidence="1">
    <location>
        <begin position="64"/>
        <end position="157"/>
    </location>
</feature>
<dbReference type="Proteomes" id="UP000234331">
    <property type="component" value="Unassembled WGS sequence"/>
</dbReference>
<accession>A0A2I2KSQ2</accession>
<name>A0A2I2KSQ2_9ACTN</name>
<evidence type="ECO:0000313" key="3">
    <source>
        <dbReference type="EMBL" id="SNQ48680.1"/>
    </source>
</evidence>
<keyword evidence="4" id="KW-1185">Reference proteome</keyword>
<keyword evidence="2" id="KW-1133">Transmembrane helix</keyword>
<sequence>MARLSAAAVPGLGVLAARGAVGAVASAPGNGYLILAIISLVVVGVNITAWLVIPRMVASVTAPADAAAPGASAHTPPDGLADAPRIGPEWPGDLAAEPAADEWSSCWDYAGPDESDGDSTEDEPWYLPGAADNVSWSVAVGGPRSRQSSWSPGGAAD</sequence>
<evidence type="ECO:0000256" key="2">
    <source>
        <dbReference type="SAM" id="Phobius"/>
    </source>
</evidence>
<dbReference type="AlphaFoldDB" id="A0A2I2KSQ2"/>
<keyword evidence="2" id="KW-0812">Transmembrane</keyword>
<evidence type="ECO:0000256" key="1">
    <source>
        <dbReference type="SAM" id="MobiDB-lite"/>
    </source>
</evidence>
<feature type="compositionally biased region" description="Low complexity" evidence="1">
    <location>
        <begin position="64"/>
        <end position="77"/>
    </location>
</feature>
<dbReference type="EMBL" id="FZMO01000189">
    <property type="protein sequence ID" value="SNQ48680.1"/>
    <property type="molecule type" value="Genomic_DNA"/>
</dbReference>